<evidence type="ECO:0000256" key="6">
    <source>
        <dbReference type="ARBA" id="ARBA00024701"/>
    </source>
</evidence>
<dbReference type="PANTHER" id="PTHR43133:SF46">
    <property type="entry name" value="RNA POLYMERASE SIGMA-70 FACTOR ECF SUBFAMILY"/>
    <property type="match status" value="1"/>
</dbReference>
<comment type="similarity">
    <text evidence="1">Belongs to the sigma-70 factor family.</text>
</comment>
<evidence type="ECO:0000259" key="7">
    <source>
        <dbReference type="Pfam" id="PF04542"/>
    </source>
</evidence>
<dbReference type="InterPro" id="IPR014284">
    <property type="entry name" value="RNA_pol_sigma-70_dom"/>
</dbReference>
<organism evidence="9 10">
    <name type="scientific">Flavivirga algicola</name>
    <dbReference type="NCBI Taxonomy" id="2729136"/>
    <lineage>
        <taxon>Bacteria</taxon>
        <taxon>Pseudomonadati</taxon>
        <taxon>Bacteroidota</taxon>
        <taxon>Flavobacteriia</taxon>
        <taxon>Flavobacteriales</taxon>
        <taxon>Flavobacteriaceae</taxon>
        <taxon>Flavivirga</taxon>
    </lineage>
</organism>
<accession>A0ABX1S003</accession>
<protein>
    <recommendedName>
        <fullName evidence="2">RNA polymerase sigma factor SigS</fullName>
    </recommendedName>
</protein>
<dbReference type="SUPFAM" id="SSF88946">
    <property type="entry name" value="Sigma2 domain of RNA polymerase sigma factors"/>
    <property type="match status" value="1"/>
</dbReference>
<dbReference type="InterPro" id="IPR039425">
    <property type="entry name" value="RNA_pol_sigma-70-like"/>
</dbReference>
<evidence type="ECO:0000256" key="3">
    <source>
        <dbReference type="ARBA" id="ARBA00023015"/>
    </source>
</evidence>
<dbReference type="Pfam" id="PF08281">
    <property type="entry name" value="Sigma70_r4_2"/>
    <property type="match status" value="1"/>
</dbReference>
<dbReference type="EMBL" id="JABBHF010000010">
    <property type="protein sequence ID" value="NMH89191.1"/>
    <property type="molecule type" value="Genomic_DNA"/>
</dbReference>
<dbReference type="NCBIfam" id="TIGR02937">
    <property type="entry name" value="sigma70-ECF"/>
    <property type="match status" value="1"/>
</dbReference>
<dbReference type="InterPro" id="IPR016032">
    <property type="entry name" value="Sig_transdc_resp-reg_C-effctor"/>
</dbReference>
<evidence type="ECO:0000256" key="4">
    <source>
        <dbReference type="ARBA" id="ARBA00023082"/>
    </source>
</evidence>
<dbReference type="SUPFAM" id="SSF46894">
    <property type="entry name" value="C-terminal effector domain of the bipartite response regulators"/>
    <property type="match status" value="1"/>
</dbReference>
<keyword evidence="5" id="KW-0804">Transcription</keyword>
<proteinExistence type="inferred from homology"/>
<dbReference type="Gene3D" id="1.10.10.10">
    <property type="entry name" value="Winged helix-like DNA-binding domain superfamily/Winged helix DNA-binding domain"/>
    <property type="match status" value="1"/>
</dbReference>
<sequence>MPKETKNEQTLKEFEALFKGLYPQLCVFAHRYINDMDTSKDIVQDIFIKVWEDQIVFKTQSHTTGFFYKAVKNRCLNYLKSSRYKTTEHCDLADLEVYETETFFMSQAVTIETTAVIENAINKLSAKAAQVIRLSIKDYSNKEIADLLAISVNTVKDRKKGAYRKLRGFLGFLFTN</sequence>
<dbReference type="CDD" id="cd06171">
    <property type="entry name" value="Sigma70_r4"/>
    <property type="match status" value="1"/>
</dbReference>
<evidence type="ECO:0000259" key="8">
    <source>
        <dbReference type="Pfam" id="PF08281"/>
    </source>
</evidence>
<feature type="domain" description="RNA polymerase sigma factor 70 region 4 type 2" evidence="8">
    <location>
        <begin position="117"/>
        <end position="166"/>
    </location>
</feature>
<dbReference type="RefSeq" id="WP_169675938.1">
    <property type="nucleotide sequence ID" value="NZ_JABBHF010000010.1"/>
</dbReference>
<dbReference type="Pfam" id="PF04542">
    <property type="entry name" value="Sigma70_r2"/>
    <property type="match status" value="1"/>
</dbReference>
<dbReference type="PANTHER" id="PTHR43133">
    <property type="entry name" value="RNA POLYMERASE ECF-TYPE SIGMA FACTO"/>
    <property type="match status" value="1"/>
</dbReference>
<dbReference type="InterPro" id="IPR013249">
    <property type="entry name" value="RNA_pol_sigma70_r4_t2"/>
</dbReference>
<evidence type="ECO:0000256" key="2">
    <source>
        <dbReference type="ARBA" id="ARBA00021245"/>
    </source>
</evidence>
<name>A0ABX1S003_9FLAO</name>
<dbReference type="Gene3D" id="1.10.1740.10">
    <property type="match status" value="1"/>
</dbReference>
<dbReference type="Proteomes" id="UP000746690">
    <property type="component" value="Unassembled WGS sequence"/>
</dbReference>
<keyword evidence="10" id="KW-1185">Reference proteome</keyword>
<evidence type="ECO:0000313" key="10">
    <source>
        <dbReference type="Proteomes" id="UP000746690"/>
    </source>
</evidence>
<gene>
    <name evidence="9" type="ORF">HHX25_16890</name>
</gene>
<reference evidence="9 10" key="1">
    <citation type="submission" date="2020-04" db="EMBL/GenBank/DDBJ databases">
        <title>A Flavivirga sp. nov.</title>
        <authorList>
            <person name="Sun X."/>
        </authorList>
    </citation>
    <scope>NUCLEOTIDE SEQUENCE [LARGE SCALE GENOMIC DNA]</scope>
    <source>
        <strain evidence="9 10">Y03</strain>
    </source>
</reference>
<dbReference type="InterPro" id="IPR036388">
    <property type="entry name" value="WH-like_DNA-bd_sf"/>
</dbReference>
<comment type="caution">
    <text evidence="9">The sequence shown here is derived from an EMBL/GenBank/DDBJ whole genome shotgun (WGS) entry which is preliminary data.</text>
</comment>
<comment type="function">
    <text evidence="6">Sigma factors are initiation factors that promote the attachment of RNA polymerase to specific initiation sites and are then released. Sigma-S contributes to the protection against external stress, thus playing a role in cellular fitness and survival.</text>
</comment>
<evidence type="ECO:0000256" key="5">
    <source>
        <dbReference type="ARBA" id="ARBA00023163"/>
    </source>
</evidence>
<feature type="domain" description="RNA polymerase sigma-70 region 2" evidence="7">
    <location>
        <begin position="17"/>
        <end position="82"/>
    </location>
</feature>
<keyword evidence="3" id="KW-0805">Transcription regulation</keyword>
<dbReference type="InterPro" id="IPR014327">
    <property type="entry name" value="RNA_pol_sigma70_bacteroid"/>
</dbReference>
<evidence type="ECO:0000256" key="1">
    <source>
        <dbReference type="ARBA" id="ARBA00007788"/>
    </source>
</evidence>
<dbReference type="InterPro" id="IPR007627">
    <property type="entry name" value="RNA_pol_sigma70_r2"/>
</dbReference>
<keyword evidence="4" id="KW-0731">Sigma factor</keyword>
<dbReference type="NCBIfam" id="TIGR02985">
    <property type="entry name" value="Sig70_bacteroi1"/>
    <property type="match status" value="1"/>
</dbReference>
<dbReference type="InterPro" id="IPR013325">
    <property type="entry name" value="RNA_pol_sigma_r2"/>
</dbReference>
<evidence type="ECO:0000313" key="9">
    <source>
        <dbReference type="EMBL" id="NMH89191.1"/>
    </source>
</evidence>